<feature type="signal peptide" evidence="1">
    <location>
        <begin position="1"/>
        <end position="26"/>
    </location>
</feature>
<dbReference type="Proteomes" id="UP000320653">
    <property type="component" value="Unassembled WGS sequence"/>
</dbReference>
<keyword evidence="3" id="KW-1185">Reference proteome</keyword>
<evidence type="ECO:0008006" key="4">
    <source>
        <dbReference type="Google" id="ProtNLM"/>
    </source>
</evidence>
<evidence type="ECO:0000313" key="2">
    <source>
        <dbReference type="EMBL" id="TWF53033.1"/>
    </source>
</evidence>
<dbReference type="EMBL" id="VIWP01000004">
    <property type="protein sequence ID" value="TWF53033.1"/>
    <property type="molecule type" value="Genomic_DNA"/>
</dbReference>
<feature type="chain" id="PRO_5022026101" description="Histidine phosphatase family protein" evidence="1">
    <location>
        <begin position="27"/>
        <end position="212"/>
    </location>
</feature>
<gene>
    <name evidence="2" type="ORF">FHW37_104304</name>
</gene>
<dbReference type="RefSeq" id="WP_145638551.1">
    <property type="nucleotide sequence ID" value="NZ_VIWP01000004.1"/>
</dbReference>
<reference evidence="2 3" key="1">
    <citation type="submission" date="2019-06" db="EMBL/GenBank/DDBJ databases">
        <title>Sorghum-associated microbial communities from plants grown in Nebraska, USA.</title>
        <authorList>
            <person name="Schachtman D."/>
        </authorList>
    </citation>
    <scope>NUCLEOTIDE SEQUENCE [LARGE SCALE GENOMIC DNA]</scope>
    <source>
        <strain evidence="2 3">1225</strain>
    </source>
</reference>
<evidence type="ECO:0000256" key="1">
    <source>
        <dbReference type="SAM" id="SignalP"/>
    </source>
</evidence>
<name>A0A561QRM3_9HYPH</name>
<comment type="caution">
    <text evidence="2">The sequence shown here is derived from an EMBL/GenBank/DDBJ whole genome shotgun (WGS) entry which is preliminary data.</text>
</comment>
<sequence>MNIRHYLVFHGLVFSVTLSVASPCFAASAAPEAVQTIVFMRHGEKPAAGLGQLSCKGLNRALALPPVLARLFDRPDRLLAPDPAKRKEDEGVDYDYIRPLATIEPTAIADGLPVDTAVGFDDLDGLKTALAPTSGRSELVFVAWEHKEIVKLVKSLVKAGGGDKDQVPKWKGEDFDSLYVLRRPVSGSGSVTFERLQEGLDGQPETCPGQHG</sequence>
<evidence type="ECO:0000313" key="3">
    <source>
        <dbReference type="Proteomes" id="UP000320653"/>
    </source>
</evidence>
<dbReference type="OrthoDB" id="7001291at2"/>
<proteinExistence type="predicted"/>
<accession>A0A561QRM3</accession>
<organism evidence="2 3">
    <name type="scientific">Neorhizobium alkalisoli</name>
    <dbReference type="NCBI Taxonomy" id="528178"/>
    <lineage>
        <taxon>Bacteria</taxon>
        <taxon>Pseudomonadati</taxon>
        <taxon>Pseudomonadota</taxon>
        <taxon>Alphaproteobacteria</taxon>
        <taxon>Hyphomicrobiales</taxon>
        <taxon>Rhizobiaceae</taxon>
        <taxon>Rhizobium/Agrobacterium group</taxon>
        <taxon>Neorhizobium</taxon>
    </lineage>
</organism>
<keyword evidence="1" id="KW-0732">Signal</keyword>
<dbReference type="AlphaFoldDB" id="A0A561QRM3"/>
<protein>
    <recommendedName>
        <fullName evidence="4">Histidine phosphatase family protein</fullName>
    </recommendedName>
</protein>